<evidence type="ECO:0000256" key="2">
    <source>
        <dbReference type="PROSITE-ProRule" id="PRU00023"/>
    </source>
</evidence>
<proteinExistence type="predicted"/>
<sequence>MATPRTQKRIQDAFSLARHNRYADLRGMFEDEVNELHPDSVDEKGNSILLVACQNGLKRIVRLAIKHGCDLDLQNGRGNTALHFCWMYGFGGTLGEYIKGKGADDRIRNHKRQTCYDVEMSPGGLSPSPIKKAASRLREMVVEEEVEEEGVFEGGAQDWGYLGHESADDGGWGSEYVSHFVEGGYESQTAWGGGGDEMGGYYGNDDGFWGGEEGGGGSEAGGAVGGEEHWTDEGGRQWCRRGGEETYWWDGVQWLRWDGEEGGEGKEEEKWADSVIYVEEEKEGGEDAAAAERDAKTGFKISNMKRRPPPKEKQRRRPPGLKIEEGKEEKTRRRNPLKLKGTPKGVKPGSPVRGRGAGGEEEKFEEEKQVLMVEEKLDDSASEEDDNGATPQMYNDSAPLKMQVMECIASSNPSRLKSVLSSREVRSSDVYPGLVNCVLKGFGGILSILLSHAGEQGRQSALVLAVRRANVDCSMRTLDAIIQYDGNVTWRPVERAVERAVGEVDDEGKGLGRRILLRTIELGKTRGGHGNMDWKRILLKLATKGAKAAVDMVTALMEEHDAPGRLKIYNSVAVKAIFKKRVEALPSLLKLMGDNNRNISSLLSQCAAKNEVKGCQAVLATGAIGKDALGRAIDVAKGKGADDALAVLKAYSV</sequence>
<dbReference type="PANTHER" id="PTHR24119:SF0">
    <property type="entry name" value="ACYL-COA-BINDING DOMAIN-CONTAINING PROTEIN 6"/>
    <property type="match status" value="1"/>
</dbReference>
<keyword evidence="1" id="KW-0446">Lipid-binding</keyword>
<gene>
    <name evidence="4" type="ORF">TrCOL_g2541</name>
</gene>
<dbReference type="OrthoDB" id="341259at2759"/>
<protein>
    <submittedName>
        <fullName evidence="4">Uncharacterized protein</fullName>
    </submittedName>
</protein>
<accession>A0A9W7G807</accession>
<dbReference type="EMBL" id="BRYA01000070">
    <property type="protein sequence ID" value="GMI37033.1"/>
    <property type="molecule type" value="Genomic_DNA"/>
</dbReference>
<dbReference type="SUPFAM" id="SSF48403">
    <property type="entry name" value="Ankyrin repeat"/>
    <property type="match status" value="1"/>
</dbReference>
<keyword evidence="5" id="KW-1185">Reference proteome</keyword>
<evidence type="ECO:0000313" key="5">
    <source>
        <dbReference type="Proteomes" id="UP001165065"/>
    </source>
</evidence>
<dbReference type="Pfam" id="PF12796">
    <property type="entry name" value="Ank_2"/>
    <property type="match status" value="1"/>
</dbReference>
<evidence type="ECO:0000313" key="4">
    <source>
        <dbReference type="EMBL" id="GMI37033.1"/>
    </source>
</evidence>
<dbReference type="AlphaFoldDB" id="A0A9W7G807"/>
<feature type="compositionally biased region" description="Basic and acidic residues" evidence="3">
    <location>
        <begin position="358"/>
        <end position="368"/>
    </location>
</feature>
<dbReference type="GO" id="GO:0000062">
    <property type="term" value="F:fatty-acyl-CoA binding"/>
    <property type="evidence" value="ECO:0007669"/>
    <property type="project" value="TreeGrafter"/>
</dbReference>
<reference evidence="5" key="1">
    <citation type="journal article" date="2023" name="Commun. Biol.">
        <title>Genome analysis of Parmales, the sister group of diatoms, reveals the evolutionary specialization of diatoms from phago-mixotrophs to photoautotrophs.</title>
        <authorList>
            <person name="Ban H."/>
            <person name="Sato S."/>
            <person name="Yoshikawa S."/>
            <person name="Yamada K."/>
            <person name="Nakamura Y."/>
            <person name="Ichinomiya M."/>
            <person name="Sato N."/>
            <person name="Blanc-Mathieu R."/>
            <person name="Endo H."/>
            <person name="Kuwata A."/>
            <person name="Ogata H."/>
        </authorList>
    </citation>
    <scope>NUCLEOTIDE SEQUENCE [LARGE SCALE GENOMIC DNA]</scope>
</reference>
<keyword evidence="2" id="KW-0040">ANK repeat</keyword>
<dbReference type="PANTHER" id="PTHR24119">
    <property type="entry name" value="ACYL-COA-BINDING DOMAIN-CONTAINING PROTEIN 6"/>
    <property type="match status" value="1"/>
</dbReference>
<feature type="repeat" description="ANK" evidence="2">
    <location>
        <begin position="44"/>
        <end position="76"/>
    </location>
</feature>
<dbReference type="SMART" id="SM00248">
    <property type="entry name" value="ANK"/>
    <property type="match status" value="2"/>
</dbReference>
<feature type="compositionally biased region" description="Basic residues" evidence="3">
    <location>
        <begin position="303"/>
        <end position="319"/>
    </location>
</feature>
<name>A0A9W7G807_9STRA</name>
<evidence type="ECO:0000256" key="3">
    <source>
        <dbReference type="SAM" id="MobiDB-lite"/>
    </source>
</evidence>
<comment type="caution">
    <text evidence="4">The sequence shown here is derived from an EMBL/GenBank/DDBJ whole genome shotgun (WGS) entry which is preliminary data.</text>
</comment>
<feature type="region of interest" description="Disordered" evidence="3">
    <location>
        <begin position="281"/>
        <end position="368"/>
    </location>
</feature>
<dbReference type="InterPro" id="IPR002110">
    <property type="entry name" value="Ankyrin_rpt"/>
</dbReference>
<organism evidence="4 5">
    <name type="scientific">Triparma columacea</name>
    <dbReference type="NCBI Taxonomy" id="722753"/>
    <lineage>
        <taxon>Eukaryota</taxon>
        <taxon>Sar</taxon>
        <taxon>Stramenopiles</taxon>
        <taxon>Ochrophyta</taxon>
        <taxon>Bolidophyceae</taxon>
        <taxon>Parmales</taxon>
        <taxon>Triparmaceae</taxon>
        <taxon>Triparma</taxon>
    </lineage>
</organism>
<dbReference type="PROSITE" id="PS50088">
    <property type="entry name" value="ANK_REPEAT"/>
    <property type="match status" value="1"/>
</dbReference>
<feature type="compositionally biased region" description="Basic and acidic residues" evidence="3">
    <location>
        <begin position="322"/>
        <end position="331"/>
    </location>
</feature>
<dbReference type="Gene3D" id="1.25.40.20">
    <property type="entry name" value="Ankyrin repeat-containing domain"/>
    <property type="match status" value="1"/>
</dbReference>
<dbReference type="Proteomes" id="UP001165065">
    <property type="component" value="Unassembled WGS sequence"/>
</dbReference>
<dbReference type="InterPro" id="IPR036770">
    <property type="entry name" value="Ankyrin_rpt-contain_sf"/>
</dbReference>
<evidence type="ECO:0000256" key="1">
    <source>
        <dbReference type="ARBA" id="ARBA00023121"/>
    </source>
</evidence>